<proteinExistence type="predicted"/>
<dbReference type="AlphaFoldDB" id="A0A8T0EQ48"/>
<dbReference type="Proteomes" id="UP000807504">
    <property type="component" value="Unassembled WGS sequence"/>
</dbReference>
<feature type="compositionally biased region" description="Basic and acidic residues" evidence="1">
    <location>
        <begin position="66"/>
        <end position="77"/>
    </location>
</feature>
<organism evidence="3 4">
    <name type="scientific">Argiope bruennichi</name>
    <name type="common">Wasp spider</name>
    <name type="synonym">Aranea bruennichi</name>
    <dbReference type="NCBI Taxonomy" id="94029"/>
    <lineage>
        <taxon>Eukaryota</taxon>
        <taxon>Metazoa</taxon>
        <taxon>Ecdysozoa</taxon>
        <taxon>Arthropoda</taxon>
        <taxon>Chelicerata</taxon>
        <taxon>Arachnida</taxon>
        <taxon>Araneae</taxon>
        <taxon>Araneomorphae</taxon>
        <taxon>Entelegynae</taxon>
        <taxon>Araneoidea</taxon>
        <taxon>Araneidae</taxon>
        <taxon>Argiope</taxon>
    </lineage>
</organism>
<name>A0A8T0EQ48_ARGBR</name>
<feature type="signal peptide" evidence="2">
    <location>
        <begin position="1"/>
        <end position="23"/>
    </location>
</feature>
<feature type="region of interest" description="Disordered" evidence="1">
    <location>
        <begin position="262"/>
        <end position="281"/>
    </location>
</feature>
<reference evidence="3" key="2">
    <citation type="submission" date="2020-06" db="EMBL/GenBank/DDBJ databases">
        <authorList>
            <person name="Sheffer M."/>
        </authorList>
    </citation>
    <scope>NUCLEOTIDE SEQUENCE</scope>
</reference>
<protein>
    <submittedName>
        <fullName evidence="3">Uncharacterized protein</fullName>
    </submittedName>
</protein>
<feature type="chain" id="PRO_5035842110" evidence="2">
    <location>
        <begin position="24"/>
        <end position="281"/>
    </location>
</feature>
<evidence type="ECO:0000313" key="3">
    <source>
        <dbReference type="EMBL" id="KAF8777608.1"/>
    </source>
</evidence>
<comment type="caution">
    <text evidence="3">The sequence shown here is derived from an EMBL/GenBank/DDBJ whole genome shotgun (WGS) entry which is preliminary data.</text>
</comment>
<sequence>MMLFLWISWQIFILTGTVIFTYGAEEKDSLSSSTTTPDYNTNEDYPDNYPDYHDRDYPNPDYYDQVPDREGRSRSFPEDVPEMMSEERYLKQLRSTIPGIPGVDYPMYQSVPDTSFQCQDQRNPGFYGDVEAQCQVGQKKKESKLQDASANADVDDNRDSFMDVEYRKRPMRNKKLRSRIMWIPTKNNSLSRKSHWKIFLNSRPQNFSAHSLRKVKEQTQKLQITDVKSSEMIQESNLKKEEMQKLELIGDVKSSIQIQKKLGKQRGLNEHNFKNPQKSTS</sequence>
<evidence type="ECO:0000256" key="1">
    <source>
        <dbReference type="SAM" id="MobiDB-lite"/>
    </source>
</evidence>
<reference evidence="3" key="1">
    <citation type="journal article" date="2020" name="bioRxiv">
        <title>Chromosome-level reference genome of the European wasp spider Argiope bruennichi: a resource for studies on range expansion and evolutionary adaptation.</title>
        <authorList>
            <person name="Sheffer M.M."/>
            <person name="Hoppe A."/>
            <person name="Krehenwinkel H."/>
            <person name="Uhl G."/>
            <person name="Kuss A.W."/>
            <person name="Jensen L."/>
            <person name="Jensen C."/>
            <person name="Gillespie R.G."/>
            <person name="Hoff K.J."/>
            <person name="Prost S."/>
        </authorList>
    </citation>
    <scope>NUCLEOTIDE SEQUENCE</scope>
</reference>
<evidence type="ECO:0000256" key="2">
    <source>
        <dbReference type="SAM" id="SignalP"/>
    </source>
</evidence>
<dbReference type="EMBL" id="JABXBU010002072">
    <property type="protein sequence ID" value="KAF8777608.1"/>
    <property type="molecule type" value="Genomic_DNA"/>
</dbReference>
<gene>
    <name evidence="3" type="ORF">HNY73_014447</name>
</gene>
<keyword evidence="4" id="KW-1185">Reference proteome</keyword>
<accession>A0A8T0EQ48</accession>
<feature type="compositionally biased region" description="Polar residues" evidence="1">
    <location>
        <begin position="30"/>
        <end position="43"/>
    </location>
</feature>
<evidence type="ECO:0000313" key="4">
    <source>
        <dbReference type="Proteomes" id="UP000807504"/>
    </source>
</evidence>
<feature type="region of interest" description="Disordered" evidence="1">
    <location>
        <begin position="27"/>
        <end position="83"/>
    </location>
</feature>
<keyword evidence="2" id="KW-0732">Signal</keyword>